<dbReference type="EMBL" id="BMII01000008">
    <property type="protein sequence ID" value="GGB53593.1"/>
    <property type="molecule type" value="Genomic_DNA"/>
</dbReference>
<name>A0ABQ1IVU2_9GAMM</name>
<evidence type="ECO:0000313" key="2">
    <source>
        <dbReference type="Proteomes" id="UP000617555"/>
    </source>
</evidence>
<sequence length="45" mass="4733">MGTSMELIKKGVIAVVVCILAAVLLTPLVQKAVEQHDEINATGNN</sequence>
<comment type="caution">
    <text evidence="1">The sequence shown here is derived from an EMBL/GenBank/DDBJ whole genome shotgun (WGS) entry which is preliminary data.</text>
</comment>
<organism evidence="1 2">
    <name type="scientific">Shewanella inventionis</name>
    <dbReference type="NCBI Taxonomy" id="1738770"/>
    <lineage>
        <taxon>Bacteria</taxon>
        <taxon>Pseudomonadati</taxon>
        <taxon>Pseudomonadota</taxon>
        <taxon>Gammaproteobacteria</taxon>
        <taxon>Alteromonadales</taxon>
        <taxon>Shewanellaceae</taxon>
        <taxon>Shewanella</taxon>
    </lineage>
</organism>
<reference evidence="2" key="1">
    <citation type="journal article" date="2019" name="Int. J. Syst. Evol. Microbiol.">
        <title>The Global Catalogue of Microorganisms (GCM) 10K type strain sequencing project: providing services to taxonomists for standard genome sequencing and annotation.</title>
        <authorList>
            <consortium name="The Broad Institute Genomics Platform"/>
            <consortium name="The Broad Institute Genome Sequencing Center for Infectious Disease"/>
            <person name="Wu L."/>
            <person name="Ma J."/>
        </authorList>
    </citation>
    <scope>NUCLEOTIDE SEQUENCE [LARGE SCALE GENOMIC DNA]</scope>
    <source>
        <strain evidence="2">CGMCC 1.15339</strain>
    </source>
</reference>
<evidence type="ECO:0000313" key="1">
    <source>
        <dbReference type="EMBL" id="GGB53593.1"/>
    </source>
</evidence>
<accession>A0ABQ1IVU2</accession>
<proteinExistence type="predicted"/>
<keyword evidence="2" id="KW-1185">Reference proteome</keyword>
<protein>
    <submittedName>
        <fullName evidence="1">Uncharacterized protein</fullName>
    </submittedName>
</protein>
<dbReference type="Proteomes" id="UP000617555">
    <property type="component" value="Unassembled WGS sequence"/>
</dbReference>
<gene>
    <name evidence="1" type="ORF">GCM10011607_12700</name>
</gene>